<dbReference type="PROSITE" id="PS51543">
    <property type="entry name" value="FYRC"/>
    <property type="match status" value="1"/>
</dbReference>
<accession>A0A7I8IKB2</accession>
<dbReference type="SMART" id="SM00542">
    <property type="entry name" value="FYRC"/>
    <property type="match status" value="1"/>
</dbReference>
<dbReference type="GO" id="GO:0005634">
    <property type="term" value="C:nucleus"/>
    <property type="evidence" value="ECO:0007669"/>
    <property type="project" value="UniProtKB-SubCell"/>
</dbReference>
<organism evidence="6">
    <name type="scientific">Spirodela intermedia</name>
    <name type="common">Intermediate duckweed</name>
    <dbReference type="NCBI Taxonomy" id="51605"/>
    <lineage>
        <taxon>Eukaryota</taxon>
        <taxon>Viridiplantae</taxon>
        <taxon>Streptophyta</taxon>
        <taxon>Embryophyta</taxon>
        <taxon>Tracheophyta</taxon>
        <taxon>Spermatophyta</taxon>
        <taxon>Magnoliopsida</taxon>
        <taxon>Liliopsida</taxon>
        <taxon>Araceae</taxon>
        <taxon>Lemnoideae</taxon>
        <taxon>Spirodela</taxon>
    </lineage>
</organism>
<dbReference type="GO" id="GO:0000785">
    <property type="term" value="C:chromatin"/>
    <property type="evidence" value="ECO:0007669"/>
    <property type="project" value="TreeGrafter"/>
</dbReference>
<dbReference type="Gene3D" id="2.60.120.650">
    <property type="entry name" value="Cupin"/>
    <property type="match status" value="1"/>
</dbReference>
<dbReference type="InterPro" id="IPR003347">
    <property type="entry name" value="JmjC_dom"/>
</dbReference>
<evidence type="ECO:0000256" key="1">
    <source>
        <dbReference type="ARBA" id="ARBA00004123"/>
    </source>
</evidence>
<gene>
    <name evidence="6" type="ORF">SI7747_04004394</name>
</gene>
<comment type="subcellular location">
    <subcellularLocation>
        <location evidence="1">Nucleus</location>
    </subcellularLocation>
</comment>
<evidence type="ECO:0000256" key="3">
    <source>
        <dbReference type="SAM" id="MobiDB-lite"/>
    </source>
</evidence>
<dbReference type="SUPFAM" id="SSF51197">
    <property type="entry name" value="Clavaminate synthase-like"/>
    <property type="match status" value="1"/>
</dbReference>
<dbReference type="InterPro" id="IPR003349">
    <property type="entry name" value="JmjN"/>
</dbReference>
<dbReference type="SMART" id="SM00558">
    <property type="entry name" value="JmjC"/>
    <property type="match status" value="1"/>
</dbReference>
<evidence type="ECO:0000313" key="6">
    <source>
        <dbReference type="EMBL" id="CAA2618227.1"/>
    </source>
</evidence>
<dbReference type="Pfam" id="PF02928">
    <property type="entry name" value="zf-C5HC2"/>
    <property type="match status" value="1"/>
</dbReference>
<evidence type="ECO:0000256" key="2">
    <source>
        <dbReference type="ARBA" id="ARBA00023242"/>
    </source>
</evidence>
<sequence>MDAESVIGNEGGIRRSLRRKTDVPYRMYEISSEEESDPEPSNKINKSPRWCPEEACRPIIDEAPVFYPTEEEFEDTLRYIEGIRRIAEQYGICRIVPPPSWMPPCPLKQDCIWQCAKFTTRVQQVDKLQNREPMKKKNRNCCLRKRKRRRGLKFGMTRRRTASDSSEINDCGTSDTEEKYFGAERTNENSSSCSSELERWKPSVEEIEGEYWRIVEKSSKDVEVHYGADLETGVFGSGFLKRTLSSKVGLNKYLLSGWNLNNIPRLPGSILSFESEDISGVLVPWLYIGMCFSSFCWHVEDHHLYSLNYMHFGDPKLKLEDAMRKRLPELFEEQPFLLNELVTQLSPSVLKSEGVPVYRAVQNAGEFVLTFPRAYHAGFNCGFNCAEAVNVAPLDWLPHGQCAVELYSEQRRKTSVSHDKLLMCAAHEAARSLWELAILGRENSEIIRWQSVCGKDGVLTRAIKERVRLEKERRRNLAGHFDSRRMEKNFDLSSERECFCCFYDLHLSAASCECSPSRFSCLNHAKSLCSTCEPGKRFYVFRYDLDELNLLIEALEGNITAIYQWGLMDPILASRSSARFLVKLAMKAPLFSSPHLEVPDINKPCKSERDDTAGDVKSVWKMQEQFEDTQPILTTYSAEKIAVEHLVLEILSLLVTFWTCCCFRSRARFIDVHDPTKMCNYISEVLDGGVLGPLFKVMVEDRPEESFIYTSVGECWEAVLDILNRKVKPLRHIDELKPPPIKVPKFLDGLQMFGLRSPAIIQAIEALDPHHLCSHYWAAKADRNLKSMVIESRIPQGNRASGENPTRLFGAWI</sequence>
<protein>
    <submittedName>
        <fullName evidence="6">Uncharacterized protein</fullName>
    </submittedName>
</protein>
<dbReference type="Pfam" id="PF02373">
    <property type="entry name" value="JmjC"/>
    <property type="match status" value="1"/>
</dbReference>
<dbReference type="Gene3D" id="3.30.160.360">
    <property type="match status" value="1"/>
</dbReference>
<reference evidence="6 7" key="1">
    <citation type="submission" date="2019-12" db="EMBL/GenBank/DDBJ databases">
        <authorList>
            <person name="Scholz U."/>
            <person name="Mascher M."/>
            <person name="Fiebig A."/>
        </authorList>
    </citation>
    <scope>NUCLEOTIDE SEQUENCE</scope>
</reference>
<evidence type="ECO:0000313" key="7">
    <source>
        <dbReference type="Proteomes" id="UP001189122"/>
    </source>
</evidence>
<dbReference type="Pfam" id="PF02375">
    <property type="entry name" value="JmjN"/>
    <property type="match status" value="1"/>
</dbReference>
<dbReference type="AlphaFoldDB" id="A0A7I8IKB2"/>
<dbReference type="GO" id="GO:0010468">
    <property type="term" value="P:regulation of gene expression"/>
    <property type="evidence" value="ECO:0007669"/>
    <property type="project" value="TreeGrafter"/>
</dbReference>
<dbReference type="PROSITE" id="PS51183">
    <property type="entry name" value="JMJN"/>
    <property type="match status" value="1"/>
</dbReference>
<feature type="region of interest" description="Disordered" evidence="3">
    <location>
        <begin position="28"/>
        <end position="47"/>
    </location>
</feature>
<dbReference type="InterPro" id="IPR003889">
    <property type="entry name" value="FYrich_C"/>
</dbReference>
<proteinExistence type="predicted"/>
<feature type="region of interest" description="Disordered" evidence="3">
    <location>
        <begin position="154"/>
        <end position="175"/>
    </location>
</feature>
<keyword evidence="7" id="KW-1185">Reference proteome</keyword>
<evidence type="ECO:0000259" key="4">
    <source>
        <dbReference type="PROSITE" id="PS51183"/>
    </source>
</evidence>
<dbReference type="PANTHER" id="PTHR10694">
    <property type="entry name" value="LYSINE-SPECIFIC DEMETHYLASE"/>
    <property type="match status" value="1"/>
</dbReference>
<dbReference type="Proteomes" id="UP001189122">
    <property type="component" value="Unassembled WGS sequence"/>
</dbReference>
<dbReference type="SMART" id="SM00545">
    <property type="entry name" value="JmjN"/>
    <property type="match status" value="1"/>
</dbReference>
<evidence type="ECO:0000259" key="5">
    <source>
        <dbReference type="PROSITE" id="PS51184"/>
    </source>
</evidence>
<feature type="domain" description="JmjC" evidence="5">
    <location>
        <begin position="252"/>
        <end position="408"/>
    </location>
</feature>
<dbReference type="PANTHER" id="PTHR10694:SF113">
    <property type="entry name" value="PROTEIN JUMONJI"/>
    <property type="match status" value="1"/>
</dbReference>
<dbReference type="Pfam" id="PF05965">
    <property type="entry name" value="FYRC"/>
    <property type="match status" value="1"/>
</dbReference>
<name>A0A7I8IKB2_SPIIN</name>
<dbReference type="InterPro" id="IPR004198">
    <property type="entry name" value="Znf_C5HC2"/>
</dbReference>
<feature type="domain" description="JmjN" evidence="4">
    <location>
        <begin position="63"/>
        <end position="104"/>
    </location>
</feature>
<dbReference type="EMBL" id="CACRZD030000004">
    <property type="protein sequence ID" value="CAA6657944.1"/>
    <property type="molecule type" value="Genomic_DNA"/>
</dbReference>
<dbReference type="PROSITE" id="PS51184">
    <property type="entry name" value="JMJC"/>
    <property type="match status" value="1"/>
</dbReference>
<keyword evidence="2" id="KW-0539">Nucleus</keyword>
<dbReference type="GO" id="GO:0034647">
    <property type="term" value="F:histone H3K4me/H3K4me2/H3K4me3 demethylase activity"/>
    <property type="evidence" value="ECO:0007669"/>
    <property type="project" value="TreeGrafter"/>
</dbReference>
<feature type="compositionally biased region" description="Polar residues" evidence="3">
    <location>
        <begin position="163"/>
        <end position="174"/>
    </location>
</feature>
<dbReference type="EMBL" id="LR743591">
    <property type="protein sequence ID" value="CAA2618227.1"/>
    <property type="molecule type" value="Genomic_DNA"/>
</dbReference>